<dbReference type="InterPro" id="IPR033852">
    <property type="entry name" value="CBPC1/4"/>
</dbReference>
<dbReference type="Pfam" id="PF00246">
    <property type="entry name" value="Peptidase_M14"/>
    <property type="match status" value="1"/>
</dbReference>
<dbReference type="GO" id="GO:0004181">
    <property type="term" value="F:metallocarboxypeptidase activity"/>
    <property type="evidence" value="ECO:0007669"/>
    <property type="project" value="InterPro"/>
</dbReference>
<dbReference type="InterPro" id="IPR050821">
    <property type="entry name" value="Cytosolic_carboxypeptidase"/>
</dbReference>
<dbReference type="CDD" id="cd06906">
    <property type="entry name" value="M14_Nna1"/>
    <property type="match status" value="1"/>
</dbReference>
<comment type="catalytic activity">
    <reaction evidence="13">
        <text>C-terminal L-alpha-aminoacyl-L-glutamyl-L-glutamyl-[tubulin] + H2O = C-terminal L-alpha-aminoacyl-L-glutamyl-[tubulin] + L-glutamate</text>
        <dbReference type="Rhea" id="RHEA:63792"/>
        <dbReference type="Rhea" id="RHEA-COMP:16435"/>
        <dbReference type="Rhea" id="RHEA-COMP:16436"/>
        <dbReference type="ChEBI" id="CHEBI:15377"/>
        <dbReference type="ChEBI" id="CHEBI:29985"/>
        <dbReference type="ChEBI" id="CHEBI:149555"/>
        <dbReference type="ChEBI" id="CHEBI:149556"/>
        <dbReference type="EC" id="3.4.17.24"/>
    </reaction>
    <physiologicalReaction direction="left-to-right" evidence="13">
        <dbReference type="Rhea" id="RHEA:63793"/>
    </physiologicalReaction>
</comment>
<evidence type="ECO:0000256" key="16">
    <source>
        <dbReference type="PROSITE-ProRule" id="PRU01379"/>
    </source>
</evidence>
<dbReference type="PROSITE" id="PS52035">
    <property type="entry name" value="PEPTIDASE_M14"/>
    <property type="match status" value="1"/>
</dbReference>
<dbReference type="GO" id="GO:0005829">
    <property type="term" value="C:cytosol"/>
    <property type="evidence" value="ECO:0007669"/>
    <property type="project" value="UniProtKB-SubCell"/>
</dbReference>
<dbReference type="PANTHER" id="PTHR12756:SF24">
    <property type="entry name" value="CYTOSOLIC CARBOXYPEPTIDASE 1"/>
    <property type="match status" value="1"/>
</dbReference>
<comment type="cofactor">
    <cofactor evidence="1">
        <name>Zn(2+)</name>
        <dbReference type="ChEBI" id="CHEBI:29105"/>
    </cofactor>
</comment>
<dbReference type="Gene3D" id="3.40.630.10">
    <property type="entry name" value="Zn peptidases"/>
    <property type="match status" value="1"/>
</dbReference>
<protein>
    <recommendedName>
        <fullName evidence="14">tubulin-glutamate carboxypeptidase</fullName>
        <ecNumber evidence="14">3.4.17.24</ecNumber>
    </recommendedName>
</protein>
<evidence type="ECO:0000256" key="5">
    <source>
        <dbReference type="ARBA" id="ARBA00022490"/>
    </source>
</evidence>
<dbReference type="Ensembl" id="ENSHHUT00000035195.1">
    <property type="protein sequence ID" value="ENSHHUP00000033842.1"/>
    <property type="gene ID" value="ENSHHUG00000021074.1"/>
</dbReference>
<reference evidence="19" key="2">
    <citation type="submission" date="2025-08" db="UniProtKB">
        <authorList>
            <consortium name="Ensembl"/>
        </authorList>
    </citation>
    <scope>IDENTIFICATION</scope>
</reference>
<feature type="compositionally biased region" description="Acidic residues" evidence="17">
    <location>
        <begin position="298"/>
        <end position="321"/>
    </location>
</feature>
<evidence type="ECO:0000313" key="20">
    <source>
        <dbReference type="Proteomes" id="UP000314982"/>
    </source>
</evidence>
<dbReference type="GeneTree" id="ENSGT00940000157707"/>
<dbReference type="Pfam" id="PF18027">
    <property type="entry name" value="Pepdidase_M14_N"/>
    <property type="match status" value="1"/>
</dbReference>
<reference evidence="20" key="1">
    <citation type="submission" date="2018-06" db="EMBL/GenBank/DDBJ databases">
        <title>Genome assembly of Danube salmon.</title>
        <authorList>
            <person name="Macqueen D.J."/>
            <person name="Gundappa M.K."/>
        </authorList>
    </citation>
    <scope>NUCLEOTIDE SEQUENCE [LARGE SCALE GENOMIC DNA]</scope>
</reference>
<evidence type="ECO:0000256" key="8">
    <source>
        <dbReference type="ARBA" id="ARBA00022723"/>
    </source>
</evidence>
<dbReference type="FunFam" id="2.60.40.3120:FF:000001">
    <property type="entry name" value="cytosolic carboxypeptidase 1 isoform X1"/>
    <property type="match status" value="1"/>
</dbReference>
<proteinExistence type="inferred from homology"/>
<dbReference type="EC" id="3.4.17.24" evidence="14"/>
<evidence type="ECO:0000256" key="11">
    <source>
        <dbReference type="ARBA" id="ARBA00023049"/>
    </source>
</evidence>
<name>A0A4W5M661_9TELE</name>
<dbReference type="InterPro" id="IPR000834">
    <property type="entry name" value="Peptidase_M14"/>
</dbReference>
<comment type="similarity">
    <text evidence="4 16">Belongs to the peptidase M14 family.</text>
</comment>
<keyword evidence="5" id="KW-0963">Cytoplasm</keyword>
<evidence type="ECO:0000256" key="4">
    <source>
        <dbReference type="ARBA" id="ARBA00005988"/>
    </source>
</evidence>
<feature type="domain" description="Peptidase M14" evidence="18">
    <location>
        <begin position="730"/>
        <end position="1019"/>
    </location>
</feature>
<evidence type="ECO:0000256" key="9">
    <source>
        <dbReference type="ARBA" id="ARBA00022801"/>
    </source>
</evidence>
<evidence type="ECO:0000256" key="1">
    <source>
        <dbReference type="ARBA" id="ARBA00001947"/>
    </source>
</evidence>
<evidence type="ECO:0000256" key="14">
    <source>
        <dbReference type="ARBA" id="ARBA00026108"/>
    </source>
</evidence>
<evidence type="ECO:0000256" key="3">
    <source>
        <dbReference type="ARBA" id="ARBA00004514"/>
    </source>
</evidence>
<reference evidence="19" key="3">
    <citation type="submission" date="2025-09" db="UniProtKB">
        <authorList>
            <consortium name="Ensembl"/>
        </authorList>
    </citation>
    <scope>IDENTIFICATION</scope>
</reference>
<evidence type="ECO:0000256" key="17">
    <source>
        <dbReference type="SAM" id="MobiDB-lite"/>
    </source>
</evidence>
<feature type="compositionally biased region" description="Basic and acidic residues" evidence="17">
    <location>
        <begin position="322"/>
        <end position="341"/>
    </location>
</feature>
<evidence type="ECO:0000256" key="7">
    <source>
        <dbReference type="ARBA" id="ARBA00022670"/>
    </source>
</evidence>
<evidence type="ECO:0000256" key="13">
    <source>
        <dbReference type="ARBA" id="ARBA00024524"/>
    </source>
</evidence>
<keyword evidence="8" id="KW-0479">Metal-binding</keyword>
<dbReference type="SUPFAM" id="SSF53187">
    <property type="entry name" value="Zn-dependent exopeptidases"/>
    <property type="match status" value="1"/>
</dbReference>
<evidence type="ECO:0000256" key="15">
    <source>
        <dbReference type="ARBA" id="ARBA00029302"/>
    </source>
</evidence>
<sequence>MLFCNTQDLQTVLNILYILNELLTVGGGRRVGVFVSKGGTGILLQLVLSGSKESPPSEELMLQLHSLLAKVGPKDRKFGVKARLNGALNVTVNLLKQNLQNHKLLLPCLQVLRCVLPSLPPLLACSLFPSLHPSLPLSITLPIPLSPSSHPSLTLHPSIQPSLPPSETNARRAVDRAHVPVLLYIYQDWHRNDTRHRHMLIRKGVLGCLKNITNIKLGRKAFIDADGMRILYNTSTECLPVRTLDPLINTSSLIMRKCFPKNRLPLPTIKSVFHHQLPHVPAGGPVAQLYNQPLGVDDVVDESDDNDDVETENDTENEEEDKDHHARNDDIETDINKLRPKETHSRPFEELKIYERFFLELSEDFQVMQDTLLSAPKSQRPIIVPTAQALPPKYPTATPLQEECQLAKGEQPHPEASPLAPAPTLAPVHTLDTINIIKDQDGCCDHSQIRPQPGLEHNRQPPLLAGGVAARQGGGAEETLAEEWAEEEGGEGAVLEVPDTALLLPLHDPDLYVEMVKSTRSVPQYSEVAYPDYFGHVAPTFREHILERVYGVQRTKIFQDIERLIHPNDILDKVVYDLDIQSCPVIDDGESLKFNSQFESGNLRKAIQVRKFEYDLVLNSDINSNHYHQWFYFEVSGMRVGAPYRFNIINCEKSNSQFNYGMQVLMYSVQEAISGRPRWVRTGTDICYYKNHFSRSSIAAGGQKGKSYYTMTFSMTFNHKDDVCYFAYHYPYTYSTLKMHLQKLEALRTPQIYMRQDVLCETLGGNSCPLLTITAMPESTSNDQICQFRNRPLVFLSARVHPGETNASWVMKGTLEFLMGSSPLAHSLREAYIFKIVPMLNPDGVVNGNHRCSLSGEDLNRQWQSPSPELHPTIYHTKSLLQYLAAIQRAPLVFCDYHGHSRKKNVFMYGCSLKETVWQTNISAASCELHEDLGYRTLPKILSQTAPAFSMASCSFVVERSKEATARVVVWREIGVQRSYTMESTLCGCDQGKYKGLQIGTRELEEMGAQFCVALLRLKRLTSPLELRNHAHLLDVESDLIETRCKVTRSDTCTHQEIIDRLNRNTYTHWLAVN</sequence>
<dbReference type="PANTHER" id="PTHR12756">
    <property type="entry name" value="CYTOSOLIC CARBOXYPEPTIDASE"/>
    <property type="match status" value="1"/>
</dbReference>
<dbReference type="AlphaFoldDB" id="A0A4W5M661"/>
<keyword evidence="20" id="KW-1185">Reference proteome</keyword>
<evidence type="ECO:0000256" key="6">
    <source>
        <dbReference type="ARBA" id="ARBA00022645"/>
    </source>
</evidence>
<accession>A0A4W5M661</accession>
<feature type="region of interest" description="Disordered" evidence="17">
    <location>
        <begin position="297"/>
        <end position="341"/>
    </location>
</feature>
<dbReference type="Pfam" id="PF25571">
    <property type="entry name" value="TPR_CCP1_N"/>
    <property type="match status" value="1"/>
</dbReference>
<keyword evidence="12" id="KW-0539">Nucleus</keyword>
<keyword evidence="6" id="KW-0121">Carboxypeptidase</keyword>
<evidence type="ECO:0000256" key="10">
    <source>
        <dbReference type="ARBA" id="ARBA00022833"/>
    </source>
</evidence>
<evidence type="ECO:0000256" key="12">
    <source>
        <dbReference type="ARBA" id="ARBA00023242"/>
    </source>
</evidence>
<evidence type="ECO:0000259" key="18">
    <source>
        <dbReference type="PROSITE" id="PS52035"/>
    </source>
</evidence>
<keyword evidence="9" id="KW-0378">Hydrolase</keyword>
<dbReference type="FunFam" id="3.40.630.10:FF:000024">
    <property type="entry name" value="ATP/GTP binding protein 1"/>
    <property type="match status" value="1"/>
</dbReference>
<dbReference type="Proteomes" id="UP000314982">
    <property type="component" value="Unassembled WGS sequence"/>
</dbReference>
<dbReference type="GO" id="GO:0005634">
    <property type="term" value="C:nucleus"/>
    <property type="evidence" value="ECO:0007669"/>
    <property type="project" value="UniProtKB-SubCell"/>
</dbReference>
<dbReference type="GO" id="GO:0006508">
    <property type="term" value="P:proteolysis"/>
    <property type="evidence" value="ECO:0007669"/>
    <property type="project" value="UniProtKB-KW"/>
</dbReference>
<keyword evidence="7" id="KW-0645">Protease</keyword>
<keyword evidence="10" id="KW-0862">Zinc</keyword>
<feature type="active site" description="Proton donor/acceptor" evidence="16">
    <location>
        <position position="983"/>
    </location>
</feature>
<keyword evidence="11" id="KW-0482">Metalloprotease</keyword>
<comment type="catalytic activity">
    <reaction evidence="15">
        <text>(L-glutamyl)(n+1)-gamma-L-glutamyl-L-glutamyl-[protein] + H2O = (L-glutamyl)(n)-gamma-L-glutamyl-L-glutamyl-[protein] + L-glutamate</text>
        <dbReference type="Rhea" id="RHEA:60004"/>
        <dbReference type="Rhea" id="RHEA-COMP:15519"/>
        <dbReference type="Rhea" id="RHEA-COMP:15675"/>
        <dbReference type="ChEBI" id="CHEBI:15377"/>
        <dbReference type="ChEBI" id="CHEBI:29985"/>
        <dbReference type="ChEBI" id="CHEBI:143623"/>
    </reaction>
    <physiologicalReaction direction="left-to-right" evidence="15">
        <dbReference type="Rhea" id="RHEA:60005"/>
    </physiologicalReaction>
</comment>
<dbReference type="InterPro" id="IPR040626">
    <property type="entry name" value="Pepdidase_M14_N"/>
</dbReference>
<dbReference type="GO" id="GO:0008270">
    <property type="term" value="F:zinc ion binding"/>
    <property type="evidence" value="ECO:0007669"/>
    <property type="project" value="InterPro"/>
</dbReference>
<comment type="subcellular location">
    <subcellularLocation>
        <location evidence="3">Cytoplasm</location>
        <location evidence="3">Cytosol</location>
    </subcellularLocation>
    <subcellularLocation>
        <location evidence="2">Nucleus</location>
    </subcellularLocation>
</comment>
<evidence type="ECO:0000256" key="2">
    <source>
        <dbReference type="ARBA" id="ARBA00004123"/>
    </source>
</evidence>
<organism evidence="19 20">
    <name type="scientific">Hucho hucho</name>
    <name type="common">huchen</name>
    <dbReference type="NCBI Taxonomy" id="62062"/>
    <lineage>
        <taxon>Eukaryota</taxon>
        <taxon>Metazoa</taxon>
        <taxon>Chordata</taxon>
        <taxon>Craniata</taxon>
        <taxon>Vertebrata</taxon>
        <taxon>Euteleostomi</taxon>
        <taxon>Actinopterygii</taxon>
        <taxon>Neopterygii</taxon>
        <taxon>Teleostei</taxon>
        <taxon>Protacanthopterygii</taxon>
        <taxon>Salmoniformes</taxon>
        <taxon>Salmonidae</taxon>
        <taxon>Salmoninae</taxon>
        <taxon>Hucho</taxon>
    </lineage>
</organism>
<evidence type="ECO:0000313" key="19">
    <source>
        <dbReference type="Ensembl" id="ENSHHUP00000033842.1"/>
    </source>
</evidence>
<dbReference type="Gene3D" id="2.60.40.3120">
    <property type="match status" value="1"/>
</dbReference>